<organism evidence="2 3">
    <name type="scientific">Gordonia alkanivorans NBRC 16433</name>
    <dbReference type="NCBI Taxonomy" id="1027371"/>
    <lineage>
        <taxon>Bacteria</taxon>
        <taxon>Bacillati</taxon>
        <taxon>Actinomycetota</taxon>
        <taxon>Actinomycetes</taxon>
        <taxon>Mycobacteriales</taxon>
        <taxon>Gordoniaceae</taxon>
        <taxon>Gordonia</taxon>
    </lineage>
</organism>
<evidence type="ECO:0000313" key="2">
    <source>
        <dbReference type="EMBL" id="GAA12581.1"/>
    </source>
</evidence>
<dbReference type="EMBL" id="BACI01000056">
    <property type="protein sequence ID" value="GAA12581.1"/>
    <property type="molecule type" value="Genomic_DNA"/>
</dbReference>
<feature type="region of interest" description="Disordered" evidence="1">
    <location>
        <begin position="117"/>
        <end position="148"/>
    </location>
</feature>
<feature type="compositionally biased region" description="Basic and acidic residues" evidence="1">
    <location>
        <begin position="1"/>
        <end position="10"/>
    </location>
</feature>
<sequence>MRYADLESHGDLGLGAEEPGMRRFTRPSERIEPTPVDSSNIELDDPSGMDLGGMFDAIEAGRCSGEDLIRTEALERLEQRIAHNWRVWEGLTEGQTRDNLAHFIHDLEDRADALTEDLRATQLGQKKGPGGAPTPSEGEVPTPTKEEN</sequence>
<evidence type="ECO:0000256" key="1">
    <source>
        <dbReference type="SAM" id="MobiDB-lite"/>
    </source>
</evidence>
<name>F9VVF2_9ACTN</name>
<reference evidence="2 3" key="1">
    <citation type="submission" date="2011-05" db="EMBL/GenBank/DDBJ databases">
        <title>Whole genome shotgun sequence of Gordonia alkanivorans NBRC 16433.</title>
        <authorList>
            <person name="Hosoyama A."/>
            <person name="Nakamura S."/>
            <person name="Takarada H."/>
            <person name="Tsuchikane K."/>
            <person name="Yamazaki S."/>
            <person name="Fujita N."/>
        </authorList>
    </citation>
    <scope>NUCLEOTIDE SEQUENCE [LARGE SCALE GENOMIC DNA]</scope>
    <source>
        <strain evidence="2 3">NBRC 16433</strain>
    </source>
</reference>
<protein>
    <submittedName>
        <fullName evidence="2">Uncharacterized protein</fullName>
    </submittedName>
</protein>
<dbReference type="AlphaFoldDB" id="F9VVF2"/>
<gene>
    <name evidence="2" type="ORF">GOALK_056_00140</name>
</gene>
<evidence type="ECO:0000313" key="3">
    <source>
        <dbReference type="Proteomes" id="UP000003558"/>
    </source>
</evidence>
<dbReference type="Proteomes" id="UP000003558">
    <property type="component" value="Unassembled WGS sequence"/>
</dbReference>
<feature type="region of interest" description="Disordered" evidence="1">
    <location>
        <begin position="1"/>
        <end position="51"/>
    </location>
</feature>
<dbReference type="STRING" id="1027371.GOALK_056_00140"/>
<accession>F9VVF2</accession>
<proteinExistence type="predicted"/>
<dbReference type="RefSeq" id="WP_006358713.1">
    <property type="nucleotide sequence ID" value="NZ_BACI01000056.1"/>
</dbReference>
<comment type="caution">
    <text evidence="2">The sequence shown here is derived from an EMBL/GenBank/DDBJ whole genome shotgun (WGS) entry which is preliminary data.</text>
</comment>